<evidence type="ECO:0000313" key="2">
    <source>
        <dbReference type="EMBL" id="WVZ00448.1"/>
    </source>
</evidence>
<reference evidence="2 3" key="1">
    <citation type="journal article" date="2023" name="Life. Sci Alliance">
        <title>Evolutionary insights into 3D genome organization and epigenetic landscape of Vigna mungo.</title>
        <authorList>
            <person name="Junaid A."/>
            <person name="Singh B."/>
            <person name="Bhatia S."/>
        </authorList>
    </citation>
    <scope>NUCLEOTIDE SEQUENCE [LARGE SCALE GENOMIC DNA]</scope>
    <source>
        <strain evidence="2">Urdbean</strain>
    </source>
</reference>
<keyword evidence="3" id="KW-1185">Reference proteome</keyword>
<name>A0AAQ3N0M0_VIGMU</name>
<organism evidence="2 3">
    <name type="scientific">Vigna mungo</name>
    <name type="common">Black gram</name>
    <name type="synonym">Phaseolus mungo</name>
    <dbReference type="NCBI Taxonomy" id="3915"/>
    <lineage>
        <taxon>Eukaryota</taxon>
        <taxon>Viridiplantae</taxon>
        <taxon>Streptophyta</taxon>
        <taxon>Embryophyta</taxon>
        <taxon>Tracheophyta</taxon>
        <taxon>Spermatophyta</taxon>
        <taxon>Magnoliopsida</taxon>
        <taxon>eudicotyledons</taxon>
        <taxon>Gunneridae</taxon>
        <taxon>Pentapetalae</taxon>
        <taxon>rosids</taxon>
        <taxon>fabids</taxon>
        <taxon>Fabales</taxon>
        <taxon>Fabaceae</taxon>
        <taxon>Papilionoideae</taxon>
        <taxon>50 kb inversion clade</taxon>
        <taxon>NPAAA clade</taxon>
        <taxon>indigoferoid/millettioid clade</taxon>
        <taxon>Phaseoleae</taxon>
        <taxon>Vigna</taxon>
    </lineage>
</organism>
<feature type="region of interest" description="Disordered" evidence="1">
    <location>
        <begin position="327"/>
        <end position="346"/>
    </location>
</feature>
<sequence>MHESGNPGGGSIRSSSDNSLPWLLLDPSPRYITPLMPKLRVKLGSQYWKSKKTICRLRFVRKKNNVEVSTSANVEMDGHMEDIMHKEANQELVTTRGQSATNYKTREPRRSSKRRISNRSMDDSTMMKTMETEIKKLYQLLEGNAKAHHAEIACINENQNVTHASSSNWDHIHVANSSDEVHTAHHQPFPTGRMNLNLPRFDSSDALGWIFNVDQYFSFYQIPDEQQIAIAGMHMSSPTIPWFQMQQRIMPFRSWNEMKCAIEIEFGPTLLNHHTSIVSEYYTKFITLANRTNIEPIEFLHDYLISGLHMEIRREVKAQSPTSLMPPLFPTPPHTTQSHHNGTPIKRLTPTEQQIKRDKGLCYWCDEKFTPHHKFLNKHFMLYQLEEVLEQPILHHEQTEMEEEDHKQMQQLENQVLEHHLSLSAMKGTPGSGIIRLKAFVHGMEVQVLIDGGSLANFIQPRIAKFLSASSPWILGHGGKF</sequence>
<protein>
    <recommendedName>
        <fullName evidence="4">Retrotransposon gag domain-containing protein</fullName>
    </recommendedName>
</protein>
<dbReference type="EMBL" id="CP144693">
    <property type="protein sequence ID" value="WVZ00448.1"/>
    <property type="molecule type" value="Genomic_DNA"/>
</dbReference>
<gene>
    <name evidence="2" type="ORF">V8G54_026517</name>
</gene>
<evidence type="ECO:0000256" key="1">
    <source>
        <dbReference type="SAM" id="MobiDB-lite"/>
    </source>
</evidence>
<evidence type="ECO:0008006" key="4">
    <source>
        <dbReference type="Google" id="ProtNLM"/>
    </source>
</evidence>
<evidence type="ECO:0000313" key="3">
    <source>
        <dbReference type="Proteomes" id="UP001374535"/>
    </source>
</evidence>
<dbReference type="Proteomes" id="UP001374535">
    <property type="component" value="Chromosome 8"/>
</dbReference>
<accession>A0AAQ3N0M0</accession>
<proteinExistence type="predicted"/>
<feature type="region of interest" description="Disordered" evidence="1">
    <location>
        <begin position="93"/>
        <end position="120"/>
    </location>
</feature>
<dbReference type="AlphaFoldDB" id="A0AAQ3N0M0"/>
<feature type="compositionally biased region" description="Polar residues" evidence="1">
    <location>
        <begin position="93"/>
        <end position="103"/>
    </location>
</feature>